<keyword evidence="4 6" id="KW-1133">Transmembrane helix</keyword>
<dbReference type="InterPro" id="IPR024923">
    <property type="entry name" value="PG_synth_SpoVB"/>
</dbReference>
<dbReference type="PANTHER" id="PTHR30250:SF29">
    <property type="entry name" value="POLYSACCHARIDE BIOSYNTHESIS PROTEIN C-TERMINAL DOMAIN-CONTAINING PROTEIN"/>
    <property type="match status" value="1"/>
</dbReference>
<feature type="transmembrane region" description="Helical" evidence="6">
    <location>
        <begin position="160"/>
        <end position="179"/>
    </location>
</feature>
<feature type="transmembrane region" description="Helical" evidence="6">
    <location>
        <begin position="384"/>
        <end position="403"/>
    </location>
</feature>
<keyword evidence="3 6" id="KW-0812">Transmembrane</keyword>
<gene>
    <name evidence="7" type="primary">rfbX</name>
    <name evidence="7" type="ORF">LFYK43_07760</name>
</gene>
<proteinExistence type="predicted"/>
<dbReference type="InterPro" id="IPR050833">
    <property type="entry name" value="Poly_Biosynth_Transport"/>
</dbReference>
<keyword evidence="2" id="KW-1003">Cell membrane</keyword>
<comment type="subcellular location">
    <subcellularLocation>
        <location evidence="1">Cell membrane</location>
        <topology evidence="1">Multi-pass membrane protein</topology>
    </subcellularLocation>
</comment>
<feature type="transmembrane region" description="Helical" evidence="6">
    <location>
        <begin position="282"/>
        <end position="305"/>
    </location>
</feature>
<dbReference type="GO" id="GO:0005886">
    <property type="term" value="C:plasma membrane"/>
    <property type="evidence" value="ECO:0007669"/>
    <property type="project" value="UniProtKB-SubCell"/>
</dbReference>
<keyword evidence="5 6" id="KW-0472">Membrane</keyword>
<feature type="transmembrane region" description="Helical" evidence="6">
    <location>
        <begin position="445"/>
        <end position="466"/>
    </location>
</feature>
<organism evidence="7 8">
    <name type="scientific">Ligilactobacillus salitolerans</name>
    <dbReference type="NCBI Taxonomy" id="1808352"/>
    <lineage>
        <taxon>Bacteria</taxon>
        <taxon>Bacillati</taxon>
        <taxon>Bacillota</taxon>
        <taxon>Bacilli</taxon>
        <taxon>Lactobacillales</taxon>
        <taxon>Lactobacillaceae</taxon>
        <taxon>Ligilactobacillus</taxon>
    </lineage>
</organism>
<evidence type="ECO:0000313" key="7">
    <source>
        <dbReference type="EMBL" id="GBG94317.1"/>
    </source>
</evidence>
<dbReference type="AlphaFoldDB" id="A0A401IS23"/>
<feature type="transmembrane region" description="Helical" evidence="6">
    <location>
        <begin position="225"/>
        <end position="250"/>
    </location>
</feature>
<feature type="transmembrane region" description="Helical" evidence="6">
    <location>
        <begin position="325"/>
        <end position="346"/>
    </location>
</feature>
<evidence type="ECO:0000256" key="2">
    <source>
        <dbReference type="ARBA" id="ARBA00022475"/>
    </source>
</evidence>
<comment type="caution">
    <text evidence="7">The sequence shown here is derived from an EMBL/GenBank/DDBJ whole genome shotgun (WGS) entry which is preliminary data.</text>
</comment>
<dbReference type="InterPro" id="IPR002797">
    <property type="entry name" value="Polysacc_synth"/>
</dbReference>
<dbReference type="Proteomes" id="UP000286848">
    <property type="component" value="Unassembled WGS sequence"/>
</dbReference>
<evidence type="ECO:0000313" key="8">
    <source>
        <dbReference type="Proteomes" id="UP000286848"/>
    </source>
</evidence>
<evidence type="ECO:0000256" key="6">
    <source>
        <dbReference type="SAM" id="Phobius"/>
    </source>
</evidence>
<evidence type="ECO:0000256" key="1">
    <source>
        <dbReference type="ARBA" id="ARBA00004651"/>
    </source>
</evidence>
<feature type="transmembrane region" description="Helical" evidence="6">
    <location>
        <begin position="84"/>
        <end position="107"/>
    </location>
</feature>
<feature type="transmembrane region" description="Helical" evidence="6">
    <location>
        <begin position="51"/>
        <end position="72"/>
    </location>
</feature>
<feature type="transmembrane region" description="Helical" evidence="6">
    <location>
        <begin position="409"/>
        <end position="433"/>
    </location>
</feature>
<dbReference type="CDD" id="cd13124">
    <property type="entry name" value="MATE_SpoVB_like"/>
    <property type="match status" value="1"/>
</dbReference>
<accession>A0A401IS23</accession>
<reference evidence="7 8" key="1">
    <citation type="journal article" date="2019" name="Int. J. Syst. Evol. Microbiol.">
        <title>Lactobacillus salitolerans sp. nov., a novel lactic acid bacterium isolated from spent mushroom substrates.</title>
        <authorList>
            <person name="Tohno M."/>
            <person name="Tanizawa Y."/>
            <person name="Kojima Y."/>
            <person name="Sakamoto M."/>
            <person name="Nakamura Y."/>
            <person name="Ohkuma M."/>
            <person name="Kobayashi H."/>
        </authorList>
    </citation>
    <scope>NUCLEOTIDE SEQUENCE [LARGE SCALE GENOMIC DNA]</scope>
    <source>
        <strain evidence="7 8">YK43</strain>
    </source>
</reference>
<dbReference type="PANTHER" id="PTHR30250">
    <property type="entry name" value="PST FAMILY PREDICTED COLANIC ACID TRANSPORTER"/>
    <property type="match status" value="1"/>
</dbReference>
<dbReference type="EMBL" id="BFFP01000009">
    <property type="protein sequence ID" value="GBG94317.1"/>
    <property type="molecule type" value="Genomic_DNA"/>
</dbReference>
<evidence type="ECO:0000256" key="4">
    <source>
        <dbReference type="ARBA" id="ARBA00022989"/>
    </source>
</evidence>
<evidence type="ECO:0000256" key="5">
    <source>
        <dbReference type="ARBA" id="ARBA00023136"/>
    </source>
</evidence>
<sequence length="528" mass="56917">MKNEQMKKTMKGALILTLAAVTAKVLSALYRIPFQNIVGNTGFYVYQQIYPLYGIGMTLALNGLPAFISKLVAQEDDEEKQAQVAARLFVLLAVLAVLLFGLLQLGAGLLSRLMGDPKLASLITSVSWMFLLMPFLASARGYGQGIFDMIPTALSQVSEQMVRVGLIIGAALAAQHLSWSVYQTGSVAMLASVLGGASAVLVLLPTLRKFLRYVPAKKAKISYSLLLKALFKEGAVLCLFAALMVLLQLVDSFTVLKSLQDFGMSSQKAKFIKGIYDRGQPLVQVGMTVALSFSATLLPSLTATLKADKKEEFHEIAQTMLHSGIALATAASAGLISLMPQVNLLLFGDSQLSLTLCIYIVSIPLISTLSILNSILQSKGSFGGTWLAVILTLAVKIFLNSWLISHIGIMGAALSTALGLVAGIAALTLIWPRNYREQGKRQRNFGIKLLLCVAAMMSVVFGAAWICQQLFQLGRLQVLIFVPCAVILGVLVFVLTATQTHLFTLAEWEALPGGSKLVAKINHIKKHQ</sequence>
<dbReference type="Pfam" id="PF01943">
    <property type="entry name" value="Polysacc_synt"/>
    <property type="match status" value="1"/>
</dbReference>
<feature type="transmembrane region" description="Helical" evidence="6">
    <location>
        <begin position="352"/>
        <end position="372"/>
    </location>
</feature>
<name>A0A401IS23_9LACO</name>
<protein>
    <submittedName>
        <fullName evidence="7">Polysaccharide transporter</fullName>
    </submittedName>
</protein>
<feature type="transmembrane region" description="Helical" evidence="6">
    <location>
        <begin position="119"/>
        <end position="139"/>
    </location>
</feature>
<evidence type="ECO:0000256" key="3">
    <source>
        <dbReference type="ARBA" id="ARBA00022692"/>
    </source>
</evidence>
<keyword evidence="8" id="KW-1185">Reference proteome</keyword>
<feature type="transmembrane region" description="Helical" evidence="6">
    <location>
        <begin position="478"/>
        <end position="497"/>
    </location>
</feature>
<dbReference type="OrthoDB" id="9775950at2"/>
<feature type="transmembrane region" description="Helical" evidence="6">
    <location>
        <begin position="185"/>
        <end position="204"/>
    </location>
</feature>